<dbReference type="Gene3D" id="1.10.1220.10">
    <property type="entry name" value="Met repressor-like"/>
    <property type="match status" value="1"/>
</dbReference>
<evidence type="ECO:0000256" key="2">
    <source>
        <dbReference type="ARBA" id="ARBA00022649"/>
    </source>
</evidence>
<evidence type="ECO:0000313" key="3">
    <source>
        <dbReference type="EMBL" id="EHR31656.1"/>
    </source>
</evidence>
<dbReference type="InterPro" id="IPR013321">
    <property type="entry name" value="Arc_rbn_hlx_hlx"/>
</dbReference>
<name>H3NRA4_9FIRM</name>
<comment type="caution">
    <text evidence="3">The sequence shown here is derived from an EMBL/GenBank/DDBJ whole genome shotgun (WGS) entry which is preliminary data.</text>
</comment>
<dbReference type="RefSeq" id="WP_005399377.1">
    <property type="nucleotide sequence ID" value="NZ_JH601089.1"/>
</dbReference>
<dbReference type="Proteomes" id="UP000004191">
    <property type="component" value="Unassembled WGS sequence"/>
</dbReference>
<dbReference type="AlphaFoldDB" id="H3NRA4"/>
<dbReference type="NCBIfam" id="TIGR02384">
    <property type="entry name" value="RelB_DinJ"/>
    <property type="match status" value="1"/>
</dbReference>
<dbReference type="PANTHER" id="PTHR38781">
    <property type="entry name" value="ANTITOXIN DINJ-RELATED"/>
    <property type="match status" value="1"/>
</dbReference>
<keyword evidence="4" id="KW-1185">Reference proteome</keyword>
<dbReference type="STRING" id="883114.HMPREF9709_01865"/>
<dbReference type="Pfam" id="PF04221">
    <property type="entry name" value="RelB"/>
    <property type="match status" value="1"/>
</dbReference>
<dbReference type="GO" id="GO:0006351">
    <property type="term" value="P:DNA-templated transcription"/>
    <property type="evidence" value="ECO:0007669"/>
    <property type="project" value="TreeGrafter"/>
</dbReference>
<reference evidence="3 4" key="1">
    <citation type="submission" date="2012-01" db="EMBL/GenBank/DDBJ databases">
        <title>The Genome Sequence of Helcococcus kunzii ATCC 51366.</title>
        <authorList>
            <consortium name="The Broad Institute Genome Sequencing Platform"/>
            <person name="Earl A."/>
            <person name="Ward D."/>
            <person name="Feldgarden M."/>
            <person name="Gevers D."/>
            <person name="Huys G."/>
            <person name="Young S.K."/>
            <person name="Zeng Q."/>
            <person name="Gargeya S."/>
            <person name="Fitzgerald M."/>
            <person name="Haas B."/>
            <person name="Abouelleil A."/>
            <person name="Alvarado L."/>
            <person name="Arachchi H.M."/>
            <person name="Berlin A."/>
            <person name="Chapman S.B."/>
            <person name="Gearin G."/>
            <person name="Goldberg J."/>
            <person name="Griggs A."/>
            <person name="Gujja S."/>
            <person name="Hansen M."/>
            <person name="Heiman D."/>
            <person name="Howarth C."/>
            <person name="Larimer J."/>
            <person name="Lui A."/>
            <person name="MacDonald P.J.P."/>
            <person name="McCowen C."/>
            <person name="Montmayeur A."/>
            <person name="Murphy C."/>
            <person name="Neiman D."/>
            <person name="Pearson M."/>
            <person name="Priest M."/>
            <person name="Roberts A."/>
            <person name="Saif S."/>
            <person name="Shea T."/>
            <person name="Sisk P."/>
            <person name="Stolte C."/>
            <person name="Sykes S."/>
            <person name="Wortman J."/>
            <person name="Nusbaum C."/>
            <person name="Birren B."/>
        </authorList>
    </citation>
    <scope>NUCLEOTIDE SEQUENCE [LARGE SCALE GENOMIC DNA]</scope>
    <source>
        <strain evidence="3 4">ATCC 51366</strain>
    </source>
</reference>
<dbReference type="InterPro" id="IPR007337">
    <property type="entry name" value="RelB/DinJ"/>
</dbReference>
<accession>H3NRA4</accession>
<dbReference type="eggNOG" id="COG3077">
    <property type="taxonomic scope" value="Bacteria"/>
</dbReference>
<proteinExistence type="inferred from homology"/>
<comment type="similarity">
    <text evidence="1">Belongs to the RelB/DinJ antitoxin family.</text>
</comment>
<evidence type="ECO:0000313" key="4">
    <source>
        <dbReference type="Proteomes" id="UP000004191"/>
    </source>
</evidence>
<dbReference type="HOGENOM" id="CLU_154558_0_2_9"/>
<sequence length="103" mass="11845">MAKTSSILIKIEPDLKERSETVLNQLGLSMSVAINLFLRQVALQEKIPFELELPRKNGAIDGDKLTEEKLLTLLEERHKTAEDKKRYSLEEVNKKLDKLINEI</sequence>
<gene>
    <name evidence="3" type="ORF">HMPREF9709_01865</name>
</gene>
<protein>
    <submittedName>
        <fullName evidence="3">RelB/DinJ family addiction module antitoxin</fullName>
    </submittedName>
</protein>
<dbReference type="EMBL" id="AGEI01000038">
    <property type="protein sequence ID" value="EHR31656.1"/>
    <property type="molecule type" value="Genomic_DNA"/>
</dbReference>
<keyword evidence="2" id="KW-1277">Toxin-antitoxin system</keyword>
<evidence type="ECO:0000256" key="1">
    <source>
        <dbReference type="ARBA" id="ARBA00010562"/>
    </source>
</evidence>
<dbReference type="GO" id="GO:0006355">
    <property type="term" value="P:regulation of DNA-templated transcription"/>
    <property type="evidence" value="ECO:0007669"/>
    <property type="project" value="InterPro"/>
</dbReference>
<organism evidence="3 4">
    <name type="scientific">Helcococcus kunzii ATCC 51366</name>
    <dbReference type="NCBI Taxonomy" id="883114"/>
    <lineage>
        <taxon>Bacteria</taxon>
        <taxon>Bacillati</taxon>
        <taxon>Bacillota</taxon>
        <taxon>Tissierellia</taxon>
        <taxon>Tissierellales</taxon>
        <taxon>Peptoniphilaceae</taxon>
        <taxon>Helcococcus</taxon>
    </lineage>
</organism>
<dbReference type="PANTHER" id="PTHR38781:SF1">
    <property type="entry name" value="ANTITOXIN DINJ-RELATED"/>
    <property type="match status" value="1"/>
</dbReference>
<dbReference type="OrthoDB" id="9804867at2"/>
<dbReference type="GeneID" id="96999769"/>